<organism evidence="3 4">
    <name type="scientific">Plasmodium cynomolgi (strain B)</name>
    <dbReference type="NCBI Taxonomy" id="1120755"/>
    <lineage>
        <taxon>Eukaryota</taxon>
        <taxon>Sar</taxon>
        <taxon>Alveolata</taxon>
        <taxon>Apicomplexa</taxon>
        <taxon>Aconoidasida</taxon>
        <taxon>Haemosporida</taxon>
        <taxon>Plasmodiidae</taxon>
        <taxon>Plasmodium</taxon>
        <taxon>Plasmodium (Plasmodium)</taxon>
    </lineage>
</organism>
<accession>K6UEW9</accession>
<evidence type="ECO:0000313" key="3">
    <source>
        <dbReference type="EMBL" id="GAB69081.1"/>
    </source>
</evidence>
<dbReference type="InterPro" id="IPR001005">
    <property type="entry name" value="SANT/Myb"/>
</dbReference>
<gene>
    <name evidence="3" type="ORF">PCYB_145090</name>
</gene>
<feature type="non-terminal residue" evidence="3">
    <location>
        <position position="317"/>
    </location>
</feature>
<reference evidence="3 4" key="1">
    <citation type="journal article" date="2012" name="Nat. Genet.">
        <title>Plasmodium cynomolgi genome sequences provide insight into Plasmodium vivax and the monkey malaria clade.</title>
        <authorList>
            <person name="Tachibana S."/>
            <person name="Sullivan S.A."/>
            <person name="Kawai S."/>
            <person name="Nakamura S."/>
            <person name="Kim H.R."/>
            <person name="Goto N."/>
            <person name="Arisue N."/>
            <person name="Palacpac N.M.Q."/>
            <person name="Honma H."/>
            <person name="Yagi M."/>
            <person name="Tougan T."/>
            <person name="Katakai Y."/>
            <person name="Kaneko O."/>
            <person name="Mita T."/>
            <person name="Kita K."/>
            <person name="Yasutomi Y."/>
            <person name="Sutton P.L."/>
            <person name="Shakhbatyan R."/>
            <person name="Horii T."/>
            <person name="Yasunaga T."/>
            <person name="Barnwell J.W."/>
            <person name="Escalante A.A."/>
            <person name="Carlton J.M."/>
            <person name="Tanabe K."/>
        </authorList>
    </citation>
    <scope>NUCLEOTIDE SEQUENCE [LARGE SCALE GENOMIC DNA]</scope>
    <source>
        <strain evidence="3 4">B</strain>
    </source>
</reference>
<dbReference type="PhylomeDB" id="K6UEW9"/>
<dbReference type="OrthoDB" id="118550at2759"/>
<feature type="domain" description="SANT" evidence="2">
    <location>
        <begin position="245"/>
        <end position="293"/>
    </location>
</feature>
<dbReference type="Gene3D" id="1.10.10.60">
    <property type="entry name" value="Homeodomain-like"/>
    <property type="match status" value="1"/>
</dbReference>
<name>K6UEW9_PLACD</name>
<dbReference type="Pfam" id="PF00249">
    <property type="entry name" value="Myb_DNA-binding"/>
    <property type="match status" value="1"/>
</dbReference>
<dbReference type="InterPro" id="IPR009057">
    <property type="entry name" value="Homeodomain-like_sf"/>
</dbReference>
<dbReference type="GeneID" id="14695463"/>
<sequence>MTFDPYYCTEGGNFFVGGSSGDVTHADEGSVIKNHQLPSGATMTYSTDIVEEDLHYIYTLLNGELTRSPNNDKEIHRVKDEMISLHRNNPTEVLTLQRCYGSIRADRKLIEVLFGLLGGGSVWTNTKWESPFSHGAALNYLNYETVNNIINSIEWNHSGEGRSKGGSKGGNHHQSLSNIYKCVSCKKVCTHVYYILKPNNVKKISYGVLDKCVWCNACFNSSKYPSILNRSNFVKVNIPYSFLGNDWSVTEIEKLIDGISKYKNNWEKISESVGTKSAYECIYKFTSMPLSNPYFDVDNLFNINNVSFKSFKQNNTL</sequence>
<dbReference type="SMART" id="SM00717">
    <property type="entry name" value="SANT"/>
    <property type="match status" value="1"/>
</dbReference>
<keyword evidence="4" id="KW-1185">Reference proteome</keyword>
<dbReference type="SUPFAM" id="SSF46689">
    <property type="entry name" value="Homeodomain-like"/>
    <property type="match status" value="1"/>
</dbReference>
<dbReference type="PROSITE" id="PS50090">
    <property type="entry name" value="MYB_LIKE"/>
    <property type="match status" value="1"/>
</dbReference>
<dbReference type="VEuPathDB" id="PlasmoDB:PCYB_145090"/>
<dbReference type="RefSeq" id="XP_004225028.1">
    <property type="nucleotide sequence ID" value="XM_004224980.1"/>
</dbReference>
<dbReference type="EMBL" id="DF157106">
    <property type="protein sequence ID" value="GAB69081.1"/>
    <property type="molecule type" value="Genomic_DNA"/>
</dbReference>
<proteinExistence type="predicted"/>
<feature type="domain" description="Myb-like" evidence="1">
    <location>
        <begin position="247"/>
        <end position="289"/>
    </location>
</feature>
<dbReference type="AlphaFoldDB" id="K6UEW9"/>
<dbReference type="InterPro" id="IPR017884">
    <property type="entry name" value="SANT_dom"/>
</dbReference>
<dbReference type="PROSITE" id="PS51293">
    <property type="entry name" value="SANT"/>
    <property type="match status" value="1"/>
</dbReference>
<dbReference type="KEGG" id="pcy:PCYB_145090"/>
<dbReference type="eggNOG" id="KOG1279">
    <property type="taxonomic scope" value="Eukaryota"/>
</dbReference>
<evidence type="ECO:0000259" key="1">
    <source>
        <dbReference type="PROSITE" id="PS50090"/>
    </source>
</evidence>
<protein>
    <submittedName>
        <fullName evidence="3">Uncharacterized protein</fullName>
    </submittedName>
</protein>
<evidence type="ECO:0000259" key="2">
    <source>
        <dbReference type="PROSITE" id="PS51293"/>
    </source>
</evidence>
<dbReference type="Proteomes" id="UP000006319">
    <property type="component" value="Chromosome 14"/>
</dbReference>
<dbReference type="CDD" id="cd00167">
    <property type="entry name" value="SANT"/>
    <property type="match status" value="1"/>
</dbReference>
<evidence type="ECO:0000313" key="4">
    <source>
        <dbReference type="Proteomes" id="UP000006319"/>
    </source>
</evidence>